<dbReference type="AlphaFoldDB" id="A0AAN6LNJ1"/>
<dbReference type="PRINTS" id="PR00412">
    <property type="entry name" value="EPOXHYDRLASE"/>
</dbReference>
<gene>
    <name evidence="2" type="ORF">GRF29_185g1115318</name>
</gene>
<sequence>MPSFANGPVSIFYTTHGSDSGPSIILIHGWACDSHDWSHQIPLLESLGFRVIALDLRGHGRSSAPSSISDYSMRAFVGDVVALLEHLQTGPSIVMGHSMGTVIASILAVEHPALVKALILAHPIYCGAPPALAGMSQAMCESPGSAPEIVAEFFEKYMYTAQTPEWFRTWHIRRVLGTNGVALAGCSRAIVELFDKVVGQSEEAKLFMRKRSCPRLVFPTNALPNARAWEEEVGLGPSDELHAMQEGTFSHFVESEKLNNAMKDWLEKRDLVARNVI</sequence>
<dbReference type="InterPro" id="IPR000639">
    <property type="entry name" value="Epox_hydrolase-like"/>
</dbReference>
<dbReference type="PRINTS" id="PR00111">
    <property type="entry name" value="ABHYDROLASE"/>
</dbReference>
<accession>A0AAN6LNJ1</accession>
<keyword evidence="3" id="KW-1185">Reference proteome</keyword>
<organism evidence="2 3">
    <name type="scientific">Pseudopithomyces chartarum</name>
    <dbReference type="NCBI Taxonomy" id="1892770"/>
    <lineage>
        <taxon>Eukaryota</taxon>
        <taxon>Fungi</taxon>
        <taxon>Dikarya</taxon>
        <taxon>Ascomycota</taxon>
        <taxon>Pezizomycotina</taxon>
        <taxon>Dothideomycetes</taxon>
        <taxon>Pleosporomycetidae</taxon>
        <taxon>Pleosporales</taxon>
        <taxon>Massarineae</taxon>
        <taxon>Didymosphaeriaceae</taxon>
        <taxon>Pseudopithomyces</taxon>
    </lineage>
</organism>
<name>A0AAN6LNJ1_9PLEO</name>
<dbReference type="Gene3D" id="3.40.50.1820">
    <property type="entry name" value="alpha/beta hydrolase"/>
    <property type="match status" value="1"/>
</dbReference>
<dbReference type="InterPro" id="IPR050266">
    <property type="entry name" value="AB_hydrolase_sf"/>
</dbReference>
<dbReference type="InterPro" id="IPR029058">
    <property type="entry name" value="AB_hydrolase_fold"/>
</dbReference>
<evidence type="ECO:0000313" key="3">
    <source>
        <dbReference type="Proteomes" id="UP001280581"/>
    </source>
</evidence>
<feature type="domain" description="AB hydrolase-1" evidence="1">
    <location>
        <begin position="22"/>
        <end position="137"/>
    </location>
</feature>
<protein>
    <recommendedName>
        <fullName evidence="1">AB hydrolase-1 domain-containing protein</fullName>
    </recommendedName>
</protein>
<dbReference type="EMBL" id="WVTA01000016">
    <property type="protein sequence ID" value="KAK3201498.1"/>
    <property type="molecule type" value="Genomic_DNA"/>
</dbReference>
<dbReference type="GO" id="GO:0003824">
    <property type="term" value="F:catalytic activity"/>
    <property type="evidence" value="ECO:0007669"/>
    <property type="project" value="InterPro"/>
</dbReference>
<dbReference type="Proteomes" id="UP001280581">
    <property type="component" value="Unassembled WGS sequence"/>
</dbReference>
<evidence type="ECO:0000313" key="2">
    <source>
        <dbReference type="EMBL" id="KAK3201498.1"/>
    </source>
</evidence>
<dbReference type="PANTHER" id="PTHR43798">
    <property type="entry name" value="MONOACYLGLYCEROL LIPASE"/>
    <property type="match status" value="1"/>
</dbReference>
<comment type="caution">
    <text evidence="2">The sequence shown here is derived from an EMBL/GenBank/DDBJ whole genome shotgun (WGS) entry which is preliminary data.</text>
</comment>
<dbReference type="PANTHER" id="PTHR43798:SF33">
    <property type="entry name" value="HYDROLASE, PUTATIVE (AFU_ORTHOLOGUE AFUA_2G14860)-RELATED"/>
    <property type="match status" value="1"/>
</dbReference>
<dbReference type="Pfam" id="PF00561">
    <property type="entry name" value="Abhydrolase_1"/>
    <property type="match status" value="1"/>
</dbReference>
<reference evidence="2 3" key="1">
    <citation type="submission" date="2021-02" db="EMBL/GenBank/DDBJ databases">
        <title>Genome assembly of Pseudopithomyces chartarum.</title>
        <authorList>
            <person name="Jauregui R."/>
            <person name="Singh J."/>
            <person name="Voisey C."/>
        </authorList>
    </citation>
    <scope>NUCLEOTIDE SEQUENCE [LARGE SCALE GENOMIC DNA]</scope>
    <source>
        <strain evidence="2 3">AGR01</strain>
    </source>
</reference>
<dbReference type="GO" id="GO:0016020">
    <property type="term" value="C:membrane"/>
    <property type="evidence" value="ECO:0007669"/>
    <property type="project" value="TreeGrafter"/>
</dbReference>
<dbReference type="InterPro" id="IPR000073">
    <property type="entry name" value="AB_hydrolase_1"/>
</dbReference>
<dbReference type="SUPFAM" id="SSF53474">
    <property type="entry name" value="alpha/beta-Hydrolases"/>
    <property type="match status" value="1"/>
</dbReference>
<proteinExistence type="predicted"/>
<evidence type="ECO:0000259" key="1">
    <source>
        <dbReference type="Pfam" id="PF00561"/>
    </source>
</evidence>